<dbReference type="eggNOG" id="COG0582">
    <property type="taxonomic scope" value="Bacteria"/>
</dbReference>
<accession>D0SFW3</accession>
<gene>
    <name evidence="3" type="ORF">HMPREF0016_02736</name>
</gene>
<dbReference type="RefSeq" id="WP_005401578.1">
    <property type="nucleotide sequence ID" value="NZ_GG704969.1"/>
</dbReference>
<dbReference type="GO" id="GO:0006310">
    <property type="term" value="P:DNA recombination"/>
    <property type="evidence" value="ECO:0007669"/>
    <property type="project" value="UniProtKB-KW"/>
</dbReference>
<dbReference type="InterPro" id="IPR024965">
    <property type="entry name" value="Putative_integrase"/>
</dbReference>
<dbReference type="InterPro" id="IPR002104">
    <property type="entry name" value="Integrase_catalytic"/>
</dbReference>
<dbReference type="InterPro" id="IPR013762">
    <property type="entry name" value="Integrase-like_cat_sf"/>
</dbReference>
<dbReference type="Pfam" id="PF13009">
    <property type="entry name" value="Integrase_2"/>
    <property type="match status" value="1"/>
</dbReference>
<evidence type="ECO:0000256" key="1">
    <source>
        <dbReference type="ARBA" id="ARBA00023172"/>
    </source>
</evidence>
<organism evidence="3 4">
    <name type="scientific">Acinetobacter johnsonii SH046</name>
    <dbReference type="NCBI Taxonomy" id="575586"/>
    <lineage>
        <taxon>Bacteria</taxon>
        <taxon>Pseudomonadati</taxon>
        <taxon>Pseudomonadota</taxon>
        <taxon>Gammaproteobacteria</taxon>
        <taxon>Moraxellales</taxon>
        <taxon>Moraxellaceae</taxon>
        <taxon>Acinetobacter</taxon>
    </lineage>
</organism>
<sequence>MSKIFQLDSYSISVSEITSKTIYINDSLDQFLISPSLDFEAIRKATNGWKERINLLESVNKPPPKVREMVESLDSVKTREELLEQLESLVGGEFRDKLEIGATKNYQRFFVELMLFLWSYDVVAWPAKDQYIFPNFPLDIDKIGLAGDKKTILKEIYSNLRMESTEDSINFRFIMDQLLSRIGILEVGDITPTSFYMTKERSRLNQLRSTGMKAILNILYNKHYQQTKYWVLEDFGFFLTKMGKLAKDDDFNWLKDKDPLMTEWAELAKYHLETSPTNFKKRKSSINNFLAHYLKHPELPRNPIEYFDIRNKPKLIYSKNGNQGRQEMTIIFQFLNQVLYKVCSQTDDNEKPVLKPGFANPLPILKYSSVNKGETHRNVMPTYLLNLAMQILTENDFAWPKKVGRNNDTINWRNPITKKYEKIWSPVRAYALIIKLLLPARTYQIRMLDSGEGDSYIYTDQGVWIKNIGKHAPKLVNSVIEKGIFRKYTRKDGTQGAILFFNTNKTADINNITSGYVMPWERKEAIDIFLRLREWQEKYNPVNGPTPWIDIVELIKTKHKNDLKKMGENYFLFRDPASRTRPDLPVTDVRIRKLWLTLMEELERRLNENGQRSASGEPIKLILTRDNSGTPRSATFDLHTLRVTLITAMYQSGVPPEYLAKIVGHASVIMTLYYTKIDAEALSLKLDEALLEWQKKSQIEMTGFIKKASRNELEQAVAFNSSTALDVISNNSTGFLVMDHGICPVSAKRCNEGLEIHDAATNVTKYQAVPGGASNCTRCRFFLTGPAFLFGLEAYINGLSYRLKQASFKYEATQNKFDNLTDAYAEALDQKIPFIQQRELEKLESILEAVTYEIDDLALSLQSTYVLLEQCIYIANKTCGNEFSLVSVGKIDNLQAVFSEEHEFYQLNYICTKATIYESLNIEWKLPNFERARMFDRMLRNSGLESQFSLLNDVDSLFIANAMSEFLYTRLGANCVHDLVDGRTTLRALGMDQKFLEKLNEIKPKQLISLRLLEHKE</sequence>
<reference evidence="4" key="1">
    <citation type="journal article" date="2012" name="PLoS ONE">
        <title>The success of Acinetobacter species; genetic, metabolic and virulence attributes.</title>
        <authorList>
            <person name="Peleg A.Y."/>
            <person name="de Breij A."/>
            <person name="Adams M.D."/>
            <person name="Cerqueira G.M."/>
            <person name="Mocali S."/>
            <person name="Galardini M."/>
            <person name="Nibbering P.H."/>
            <person name="Earl A.M."/>
            <person name="Ward D.V."/>
            <person name="Paterson D.L."/>
            <person name="Seifert H."/>
            <person name="Dijkshoorn L."/>
        </authorList>
    </citation>
    <scope>NUCLEOTIDE SEQUENCE [LARGE SCALE GENOMIC DNA]</scope>
    <source>
        <strain evidence="4">SH046</strain>
    </source>
</reference>
<dbReference type="GO" id="GO:0003677">
    <property type="term" value="F:DNA binding"/>
    <property type="evidence" value="ECO:0007669"/>
    <property type="project" value="InterPro"/>
</dbReference>
<dbReference type="InterPro" id="IPR011010">
    <property type="entry name" value="DNA_brk_join_enz"/>
</dbReference>
<name>D0SFW3_ACIJO</name>
<evidence type="ECO:0000259" key="2">
    <source>
        <dbReference type="Pfam" id="PF00589"/>
    </source>
</evidence>
<dbReference type="GO" id="GO:0015074">
    <property type="term" value="P:DNA integration"/>
    <property type="evidence" value="ECO:0007669"/>
    <property type="project" value="InterPro"/>
</dbReference>
<dbReference type="AlphaFoldDB" id="D0SFW3"/>
<keyword evidence="1" id="KW-0233">DNA recombination</keyword>
<evidence type="ECO:0000313" key="3">
    <source>
        <dbReference type="EMBL" id="EEY95347.1"/>
    </source>
</evidence>
<dbReference type="Proteomes" id="UP000012047">
    <property type="component" value="Unassembled WGS sequence"/>
</dbReference>
<dbReference type="SUPFAM" id="SSF56349">
    <property type="entry name" value="DNA breaking-rejoining enzymes"/>
    <property type="match status" value="1"/>
</dbReference>
<dbReference type="Gene3D" id="1.10.443.10">
    <property type="entry name" value="Intergrase catalytic core"/>
    <property type="match status" value="1"/>
</dbReference>
<dbReference type="EMBL" id="GG704969">
    <property type="protein sequence ID" value="EEY95347.1"/>
    <property type="molecule type" value="Genomic_DNA"/>
</dbReference>
<feature type="domain" description="Tyr recombinase" evidence="2">
    <location>
        <begin position="634"/>
        <end position="679"/>
    </location>
</feature>
<dbReference type="HOGENOM" id="CLU_008194_0_0_6"/>
<proteinExistence type="predicted"/>
<dbReference type="Pfam" id="PF00589">
    <property type="entry name" value="Phage_integrase"/>
    <property type="match status" value="1"/>
</dbReference>
<protein>
    <submittedName>
        <fullName evidence="3">Site-specific recombinase, phage integrase family</fullName>
    </submittedName>
</protein>
<evidence type="ECO:0000313" key="4">
    <source>
        <dbReference type="Proteomes" id="UP000012047"/>
    </source>
</evidence>